<comment type="caution">
    <text evidence="1">The sequence shown here is derived from an EMBL/GenBank/DDBJ whole genome shotgun (WGS) entry which is preliminary data.</text>
</comment>
<dbReference type="PANTHER" id="PTHR36452">
    <property type="entry name" value="CHROMOSOME 12, WHOLE GENOME SHOTGUN SEQUENCE"/>
    <property type="match status" value="1"/>
</dbReference>
<dbReference type="Proteomes" id="UP001198602">
    <property type="component" value="Unassembled WGS sequence"/>
</dbReference>
<gene>
    <name evidence="1" type="ORF">LE190_08220</name>
</gene>
<keyword evidence="2" id="KW-1185">Reference proteome</keyword>
<sequence length="235" mass="26594">MHLRDLTQFLTELSENNNRPWFLWNKPRYDILRAEFLQVVTELIQELGSFDKAVAGCDPKKALFRIHRDVRFAKDKRPYKTHFSAGIAPLNKRRPSAAGGPTYYFHIEANGTLLFGAGEYLPPAHRLKAIRQHVVNDATGFSKMLKNKHLRATYGDLQDEDKLQRPPKGVDPAHPLVEYLKLKSFFVWVEVPLLLNAPELLVPQLASGMQDAFALVSWLRGVPELPEPAGESAGD</sequence>
<name>A0ABS7Y893_9BURK</name>
<evidence type="ECO:0000313" key="2">
    <source>
        <dbReference type="Proteomes" id="UP001198602"/>
    </source>
</evidence>
<dbReference type="EMBL" id="JAHYBX010000002">
    <property type="protein sequence ID" value="MCA1855910.1"/>
    <property type="molecule type" value="Genomic_DNA"/>
</dbReference>
<dbReference type="NCBIfam" id="TIGR02453">
    <property type="entry name" value="TIGR02453 family protein"/>
    <property type="match status" value="1"/>
</dbReference>
<accession>A0ABS7Y893</accession>
<reference evidence="1 2" key="1">
    <citation type="submission" date="2021-07" db="EMBL/GenBank/DDBJ databases">
        <title>Characterization of Violacein-producing bacteria and related species.</title>
        <authorList>
            <person name="Wilson H.S."/>
            <person name="De Leon M.E."/>
        </authorList>
    </citation>
    <scope>NUCLEOTIDE SEQUENCE [LARGE SCALE GENOMIC DNA]</scope>
    <source>
        <strain evidence="1 2">HSC-2F05</strain>
    </source>
</reference>
<protein>
    <submittedName>
        <fullName evidence="1">DUF2461 domain-containing protein</fullName>
    </submittedName>
</protein>
<evidence type="ECO:0000313" key="1">
    <source>
        <dbReference type="EMBL" id="MCA1855910.1"/>
    </source>
</evidence>
<dbReference type="InterPro" id="IPR012808">
    <property type="entry name" value="CHP02453"/>
</dbReference>
<dbReference type="InterPro" id="IPR015996">
    <property type="entry name" value="UCP028451"/>
</dbReference>
<dbReference type="Pfam" id="PF09365">
    <property type="entry name" value="DUF2461"/>
    <property type="match status" value="1"/>
</dbReference>
<dbReference type="PIRSF" id="PIRSF028451">
    <property type="entry name" value="UCP028451"/>
    <property type="match status" value="1"/>
</dbReference>
<organism evidence="1 2">
    <name type="scientific">Massilia hydrophila</name>
    <dbReference type="NCBI Taxonomy" id="3044279"/>
    <lineage>
        <taxon>Bacteria</taxon>
        <taxon>Pseudomonadati</taxon>
        <taxon>Pseudomonadota</taxon>
        <taxon>Betaproteobacteria</taxon>
        <taxon>Burkholderiales</taxon>
        <taxon>Oxalobacteraceae</taxon>
        <taxon>Telluria group</taxon>
        <taxon>Massilia</taxon>
    </lineage>
</organism>
<proteinExistence type="predicted"/>
<dbReference type="PANTHER" id="PTHR36452:SF1">
    <property type="entry name" value="DUF2461 DOMAIN-CONTAINING PROTEIN"/>
    <property type="match status" value="1"/>
</dbReference>
<dbReference type="RefSeq" id="WP_225238268.1">
    <property type="nucleotide sequence ID" value="NZ_JAHYBX010000002.1"/>
</dbReference>